<evidence type="ECO:0000313" key="1">
    <source>
        <dbReference type="EMBL" id="ARV76636.1"/>
    </source>
</evidence>
<sequence length="143" mass="16813">MDHIEPYRIRMNYDEFQNYMRGVFDQYERQLAEECIDLDTLDSRVAAIKNAGGTETRMLYREPNPAFVNFDWNKSKPEPVPVEFKPAPIPRQPVKKKARDYHCGVATAFCDDLKETIRCQVGDHVDLSFFDYYESDDLFSKEL</sequence>
<reference evidence="1 2" key="1">
    <citation type="submission" date="2017-05" db="EMBL/GenBank/DDBJ databases">
        <authorList>
            <person name="Song R."/>
            <person name="Chenine A.L."/>
            <person name="Ruprecht R.M."/>
        </authorList>
    </citation>
    <scope>NUCLEOTIDE SEQUENCE [LARGE SCALE GENOMIC DNA]</scope>
</reference>
<proteinExistence type="predicted"/>
<name>A0A1Y0SYA4_9CAUD</name>
<dbReference type="Proteomes" id="UP000225448">
    <property type="component" value="Segment"/>
</dbReference>
<protein>
    <submittedName>
        <fullName evidence="1">Uncharacterized protein</fullName>
    </submittedName>
</protein>
<organism evidence="1 2">
    <name type="scientific">Pseudomonas phage Phabio</name>
    <dbReference type="NCBI Taxonomy" id="2006668"/>
    <lineage>
        <taxon>Viruses</taxon>
        <taxon>Duplodnaviria</taxon>
        <taxon>Heunggongvirae</taxon>
        <taxon>Uroviricota</taxon>
        <taxon>Caudoviricetes</taxon>
        <taxon>Chimalliviridae</taxon>
        <taxon>Phabiovirus</taxon>
        <taxon>Phabiovirus phabio</taxon>
    </lineage>
</organism>
<dbReference type="EMBL" id="MF042360">
    <property type="protein sequence ID" value="ARV76636.1"/>
    <property type="molecule type" value="Genomic_DNA"/>
</dbReference>
<evidence type="ECO:0000313" key="2">
    <source>
        <dbReference type="Proteomes" id="UP000225448"/>
    </source>
</evidence>
<keyword evidence="2" id="KW-1185">Reference proteome</keyword>
<accession>A0A1Y0SYA4</accession>
<gene>
    <name evidence="1" type="ORF">PHABIO_5</name>
</gene>